<dbReference type="GO" id="GO:0005829">
    <property type="term" value="C:cytosol"/>
    <property type="evidence" value="ECO:0007669"/>
    <property type="project" value="TreeGrafter"/>
</dbReference>
<sequence length="497" mass="53336">MYRALLTKAIRPLQPRFTALPPAFHFNLSATHPFSSASFPSNLDHSQSPAAFISDKRYGKAHTGDEIMSFIDRYQRNEVKDYQMSAWLMAVCLKGMTPNETAALTKSMVMSGDIADLTDVPGISVDKHSTGGVGDKISLVLAPLVASFGLVVPMMSGRGLGHTGGTLDKLDSIPGFSCDLDMDNFKNILRTVGVAMISPAGDMAPVDKRIYALRDVTSTVRAIPLQTSSIMCKKLAENPESLVLDVKFGSGAFNHEVEESIELAKSMVEAGEGDNKPTTAFITSMDEPIGWAVGNWNEIHESIQVLSNDENPLSADLLNLVVVQCGQMLLQGGVASTLQEGITMAKENLKNGKALAKFHEMVEAQGGSLEAVKNPTNYPSAKHSIEVISTRSGYVTAIDALAIGLVGVDLGAGRKFVEDDVDFTAGIELRKKTGDKVEEGDVLAVLSTNRDGVGEVGKQKVEGAYKVDEEAPSPRKLITNVVRKGGVVEDFDESMLQ</sequence>
<dbReference type="InterPro" id="IPR036320">
    <property type="entry name" value="Glycosyl_Trfase_fam3_N_dom_sf"/>
</dbReference>
<dbReference type="PIRSF" id="PIRSF000478">
    <property type="entry name" value="TP_PyNP"/>
    <property type="match status" value="1"/>
</dbReference>
<dbReference type="FunFam" id="3.40.1030.10:FF:000003">
    <property type="entry name" value="Pyrimidine-nucleoside phosphorylase"/>
    <property type="match status" value="1"/>
</dbReference>
<dbReference type="InterPro" id="IPR017459">
    <property type="entry name" value="Glycosyl_Trfase_fam3_N_dom"/>
</dbReference>
<dbReference type="Gene3D" id="3.40.1030.10">
    <property type="entry name" value="Nucleoside phosphorylase/phosphoribosyltransferase catalytic domain"/>
    <property type="match status" value="1"/>
</dbReference>
<dbReference type="InterPro" id="IPR036566">
    <property type="entry name" value="PYNP-like_C_sf"/>
</dbReference>
<dbReference type="InterPro" id="IPR013102">
    <property type="entry name" value="PYNP_C"/>
</dbReference>
<dbReference type="Pfam" id="PF02885">
    <property type="entry name" value="Glycos_trans_3N"/>
    <property type="match status" value="1"/>
</dbReference>
<dbReference type="InterPro" id="IPR018090">
    <property type="entry name" value="Pyrmidine_PPas_bac/euk"/>
</dbReference>
<dbReference type="Proteomes" id="UP001162640">
    <property type="component" value="Unassembled WGS sequence"/>
</dbReference>
<comment type="catalytic activity">
    <reaction evidence="5">
        <text>thymidine + phosphate = 2-deoxy-alpha-D-ribose 1-phosphate + thymine</text>
        <dbReference type="Rhea" id="RHEA:16037"/>
        <dbReference type="ChEBI" id="CHEBI:17748"/>
        <dbReference type="ChEBI" id="CHEBI:17821"/>
        <dbReference type="ChEBI" id="CHEBI:43474"/>
        <dbReference type="ChEBI" id="CHEBI:57259"/>
        <dbReference type="EC" id="2.4.2.4"/>
    </reaction>
</comment>
<evidence type="ECO:0000256" key="4">
    <source>
        <dbReference type="ARBA" id="ARBA00022679"/>
    </source>
</evidence>
<organism evidence="7 8">
    <name type="scientific">Triparma laevis f. inornata</name>
    <dbReference type="NCBI Taxonomy" id="1714386"/>
    <lineage>
        <taxon>Eukaryota</taxon>
        <taxon>Sar</taxon>
        <taxon>Stramenopiles</taxon>
        <taxon>Ochrophyta</taxon>
        <taxon>Bolidophyceae</taxon>
        <taxon>Parmales</taxon>
        <taxon>Triparmaceae</taxon>
        <taxon>Triparma</taxon>
    </lineage>
</organism>
<dbReference type="PANTHER" id="PTHR10515:SF0">
    <property type="entry name" value="THYMIDINE PHOSPHORYLASE"/>
    <property type="match status" value="1"/>
</dbReference>
<dbReference type="SMART" id="SM00941">
    <property type="entry name" value="PYNP_C"/>
    <property type="match status" value="1"/>
</dbReference>
<dbReference type="NCBIfam" id="TIGR02644">
    <property type="entry name" value="Y_phosphoryl"/>
    <property type="match status" value="1"/>
</dbReference>
<comment type="subunit">
    <text evidence="2 5">Homodimer.</text>
</comment>
<accession>A0A9W7AUG7</accession>
<evidence type="ECO:0000259" key="6">
    <source>
        <dbReference type="SMART" id="SM00941"/>
    </source>
</evidence>
<dbReference type="SUPFAM" id="SSF52418">
    <property type="entry name" value="Nucleoside phosphorylase/phosphoribosyltransferase catalytic domain"/>
    <property type="match status" value="1"/>
</dbReference>
<dbReference type="PANTHER" id="PTHR10515">
    <property type="entry name" value="THYMIDINE PHOSPHORYLASE"/>
    <property type="match status" value="1"/>
</dbReference>
<dbReference type="InterPro" id="IPR017872">
    <property type="entry name" value="Pyrmidine_PPase_CS"/>
</dbReference>
<comment type="similarity">
    <text evidence="1 5">Belongs to the thymidine/pyrimidine-nucleoside phosphorylase family.</text>
</comment>
<evidence type="ECO:0000256" key="3">
    <source>
        <dbReference type="ARBA" id="ARBA00022676"/>
    </source>
</evidence>
<dbReference type="Pfam" id="PF07831">
    <property type="entry name" value="PYNP_C"/>
    <property type="match status" value="1"/>
</dbReference>
<keyword evidence="4 5" id="KW-0808">Transferase</keyword>
<dbReference type="SUPFAM" id="SSF47648">
    <property type="entry name" value="Nucleoside phosphorylase/phosphoribosyltransferase N-terminal domain"/>
    <property type="match status" value="1"/>
</dbReference>
<dbReference type="EC" id="2.4.2.4" evidence="5"/>
<evidence type="ECO:0000256" key="5">
    <source>
        <dbReference type="PIRNR" id="PIRNR000478"/>
    </source>
</evidence>
<dbReference type="Gene3D" id="1.20.970.10">
    <property type="entry name" value="Transferase, Pyrimidine Nucleoside Phosphorylase, Chain C"/>
    <property type="match status" value="1"/>
</dbReference>
<dbReference type="InterPro" id="IPR000053">
    <property type="entry name" value="Thymidine/pyrmidine_PPase"/>
</dbReference>
<name>A0A9W7AUG7_9STRA</name>
<reference evidence="8" key="1">
    <citation type="journal article" date="2023" name="Commun. Biol.">
        <title>Genome analysis of Parmales, the sister group of diatoms, reveals the evolutionary specialization of diatoms from phago-mixotrophs to photoautotrophs.</title>
        <authorList>
            <person name="Ban H."/>
            <person name="Sato S."/>
            <person name="Yoshikawa S."/>
            <person name="Yamada K."/>
            <person name="Nakamura Y."/>
            <person name="Ichinomiya M."/>
            <person name="Sato N."/>
            <person name="Blanc-Mathieu R."/>
            <person name="Endo H."/>
            <person name="Kuwata A."/>
            <person name="Ogata H."/>
        </authorList>
    </citation>
    <scope>NUCLEOTIDE SEQUENCE [LARGE SCALE GENOMIC DNA]</scope>
</reference>
<evidence type="ECO:0000256" key="2">
    <source>
        <dbReference type="ARBA" id="ARBA00011738"/>
    </source>
</evidence>
<evidence type="ECO:0000313" key="7">
    <source>
        <dbReference type="EMBL" id="GMH78059.1"/>
    </source>
</evidence>
<gene>
    <name evidence="7" type="ORF">TL16_g07652</name>
</gene>
<proteinExistence type="inferred from homology"/>
<dbReference type="PROSITE" id="PS00647">
    <property type="entry name" value="THYMID_PHOSPHORYLASE"/>
    <property type="match status" value="1"/>
</dbReference>
<dbReference type="SUPFAM" id="SSF54680">
    <property type="entry name" value="Pyrimidine nucleoside phosphorylase C-terminal domain"/>
    <property type="match status" value="1"/>
</dbReference>
<keyword evidence="3 5" id="KW-0328">Glycosyltransferase</keyword>
<dbReference type="GO" id="GO:0004645">
    <property type="term" value="F:1,4-alpha-oligoglucan phosphorylase activity"/>
    <property type="evidence" value="ECO:0007669"/>
    <property type="project" value="InterPro"/>
</dbReference>
<comment type="function">
    <text evidence="5">Catalyzes the reversible phosphorolysis of thymidine. The produced molecules are then utilized as carbon and energy sources or in the rescue of pyrimidine bases for nucleotide synthesis.</text>
</comment>
<evidence type="ECO:0000313" key="8">
    <source>
        <dbReference type="Proteomes" id="UP001162640"/>
    </source>
</evidence>
<comment type="pathway">
    <text evidence="5">Pyrimidine metabolism; dTMP biosynthesis via salvage pathway; dTMP from thymine: step 1/2.</text>
</comment>
<dbReference type="NCBIfam" id="NF004490">
    <property type="entry name" value="PRK05820.1"/>
    <property type="match status" value="1"/>
</dbReference>
<comment type="caution">
    <text evidence="7">The sequence shown here is derived from an EMBL/GenBank/DDBJ whole genome shotgun (WGS) entry which is preliminary data.</text>
</comment>
<dbReference type="AlphaFoldDB" id="A0A9W7AUG7"/>
<protein>
    <recommendedName>
        <fullName evidence="5">Thymidine phosphorylase</fullName>
        <shortName evidence="5">TP</shortName>
        <ecNumber evidence="5">2.4.2.4</ecNumber>
    </recommendedName>
    <alternativeName>
        <fullName evidence="5">TdRPase</fullName>
    </alternativeName>
</protein>
<feature type="domain" description="Pyrimidine nucleoside phosphorylase C-terminal" evidence="6">
    <location>
        <begin position="394"/>
        <end position="468"/>
    </location>
</feature>
<dbReference type="EMBL" id="BLQM01000243">
    <property type="protein sequence ID" value="GMH78059.1"/>
    <property type="molecule type" value="Genomic_DNA"/>
</dbReference>
<dbReference type="Gene3D" id="3.90.1170.30">
    <property type="entry name" value="Pyrimidine nucleoside phosphorylase-like, C-terminal domain"/>
    <property type="match status" value="1"/>
</dbReference>
<dbReference type="GO" id="GO:0006213">
    <property type="term" value="P:pyrimidine nucleoside metabolic process"/>
    <property type="evidence" value="ECO:0007669"/>
    <property type="project" value="UniProtKB-UniRule"/>
</dbReference>
<dbReference type="InterPro" id="IPR035902">
    <property type="entry name" value="Nuc_phospho_transferase"/>
</dbReference>
<evidence type="ECO:0000256" key="1">
    <source>
        <dbReference type="ARBA" id="ARBA00006915"/>
    </source>
</evidence>
<dbReference type="GO" id="GO:0009032">
    <property type="term" value="F:thymidine phosphorylase activity"/>
    <property type="evidence" value="ECO:0007669"/>
    <property type="project" value="UniProtKB-UniRule"/>
</dbReference>
<dbReference type="InterPro" id="IPR000312">
    <property type="entry name" value="Glycosyl_Trfase_fam3"/>
</dbReference>
<dbReference type="Pfam" id="PF00591">
    <property type="entry name" value="Glycos_transf_3"/>
    <property type="match status" value="1"/>
</dbReference>
<dbReference type="GO" id="GO:0006206">
    <property type="term" value="P:pyrimidine nucleobase metabolic process"/>
    <property type="evidence" value="ECO:0007669"/>
    <property type="project" value="InterPro"/>
</dbReference>